<feature type="region of interest" description="Disordered" evidence="2">
    <location>
        <begin position="545"/>
        <end position="565"/>
    </location>
</feature>
<keyword evidence="1" id="KW-0175">Coiled coil</keyword>
<reference evidence="4 5" key="1">
    <citation type="journal article" date="2018" name="Sci. Rep.">
        <title>Genomic signatures of local adaptation to the degree of environmental predictability in rotifers.</title>
        <authorList>
            <person name="Franch-Gras L."/>
            <person name="Hahn C."/>
            <person name="Garcia-Roger E.M."/>
            <person name="Carmona M.J."/>
            <person name="Serra M."/>
            <person name="Gomez A."/>
        </authorList>
    </citation>
    <scope>NUCLEOTIDE SEQUENCE [LARGE SCALE GENOMIC DNA]</scope>
    <source>
        <strain evidence="4">HYR1</strain>
    </source>
</reference>
<keyword evidence="5" id="KW-1185">Reference proteome</keyword>
<accession>A0A3M7S4E4</accession>
<feature type="domain" description="DUF4709" evidence="3">
    <location>
        <begin position="67"/>
        <end position="172"/>
    </location>
</feature>
<evidence type="ECO:0000259" key="3">
    <source>
        <dbReference type="Pfam" id="PF15821"/>
    </source>
</evidence>
<dbReference type="PANTHER" id="PTHR22382">
    <property type="entry name" value="RIKEN CDNA 4921504E06 GENE"/>
    <property type="match status" value="1"/>
</dbReference>
<dbReference type="EMBL" id="REGN01002062">
    <property type="protein sequence ID" value="RNA30641.1"/>
    <property type="molecule type" value="Genomic_DNA"/>
</dbReference>
<sequence length="599" mass="70540">MLSNSLAKSSQFFSSSHGDKGTNSQIRLMTGTLSQLVSKSKILGSQEIIAENTLTSLNSKNFDTYLPSISDQLKVGFYSTDRCTQTDESEIIVLKAATENLDYLCSEINRVKSDLKFAKNSSDNQFNQELNNKSIEIYQTINTKISELLSNQEQILERIRHAYKSKLANAISYFQKLSDDQKRYFVTEIEKLNEKLKKKSTTSNSSELIRELQRKIAEQEITIKKLTDEFRETIENNNIENDRKIEELEAEKTSFQENNVNQQKRIHRLEEALNIKEEETERLNSDITNLQTQIENEKIHNEEISKEFHEFRVKSEQEKNKMKKEFEKQKIAMETKFNEKMKESTEQIMHAAKQELKQQQMLQKQQENELMEERKRQEEEYQEMLRQQQEALERERIEKDKELERMKKNKKMEEENMRKEQLSIAESIQRDKERELSFAKSAANRDNELISKLKSNETYLKSEINRLKREVHRNNETWEKKFDILKDSLHAIKHEMYLRQSLQKQSAHLAYASVAYTMNQAPSLQQQFQQTNDARISTKTVLPSINSARNSEPKPSLSITVPSRLSGNLDQDENQIVDELEMYQLKEEYFDDVELIQTK</sequence>
<feature type="region of interest" description="Disordered" evidence="2">
    <location>
        <begin position="1"/>
        <end position="21"/>
    </location>
</feature>
<dbReference type="PANTHER" id="PTHR22382:SF7">
    <property type="entry name" value="RIKEN CDNA 4921504E06 GENE"/>
    <property type="match status" value="1"/>
</dbReference>
<dbReference type="STRING" id="10195.A0A3M7S4E4"/>
<evidence type="ECO:0000313" key="5">
    <source>
        <dbReference type="Proteomes" id="UP000276133"/>
    </source>
</evidence>
<dbReference type="InterPro" id="IPR040119">
    <property type="entry name" value="C10orf67-like"/>
</dbReference>
<evidence type="ECO:0000256" key="2">
    <source>
        <dbReference type="SAM" id="MobiDB-lite"/>
    </source>
</evidence>
<dbReference type="AlphaFoldDB" id="A0A3M7S4E4"/>
<protein>
    <submittedName>
        <fullName evidence="4">Calponin homology domain-containing protein</fullName>
    </submittedName>
</protein>
<organism evidence="4 5">
    <name type="scientific">Brachionus plicatilis</name>
    <name type="common">Marine rotifer</name>
    <name type="synonym">Brachionus muelleri</name>
    <dbReference type="NCBI Taxonomy" id="10195"/>
    <lineage>
        <taxon>Eukaryota</taxon>
        <taxon>Metazoa</taxon>
        <taxon>Spiralia</taxon>
        <taxon>Gnathifera</taxon>
        <taxon>Rotifera</taxon>
        <taxon>Eurotatoria</taxon>
        <taxon>Monogononta</taxon>
        <taxon>Pseudotrocha</taxon>
        <taxon>Ploima</taxon>
        <taxon>Brachionidae</taxon>
        <taxon>Brachionus</taxon>
    </lineage>
</organism>
<name>A0A3M7S4E4_BRAPC</name>
<comment type="caution">
    <text evidence="4">The sequence shown here is derived from an EMBL/GenBank/DDBJ whole genome shotgun (WGS) entry which is preliminary data.</text>
</comment>
<evidence type="ECO:0000313" key="4">
    <source>
        <dbReference type="EMBL" id="RNA30641.1"/>
    </source>
</evidence>
<gene>
    <name evidence="4" type="ORF">BpHYR1_011484</name>
</gene>
<dbReference type="InterPro" id="IPR031651">
    <property type="entry name" value="DUF4709"/>
</dbReference>
<feature type="coiled-coil region" evidence="1">
    <location>
        <begin position="342"/>
        <end position="423"/>
    </location>
</feature>
<feature type="compositionally biased region" description="Low complexity" evidence="2">
    <location>
        <begin position="1"/>
        <end position="16"/>
    </location>
</feature>
<evidence type="ECO:0000256" key="1">
    <source>
        <dbReference type="SAM" id="Coils"/>
    </source>
</evidence>
<proteinExistence type="predicted"/>
<dbReference type="OrthoDB" id="10027521at2759"/>
<dbReference type="Pfam" id="PF15821">
    <property type="entry name" value="DUF4709"/>
    <property type="match status" value="1"/>
</dbReference>
<dbReference type="Proteomes" id="UP000276133">
    <property type="component" value="Unassembled WGS sequence"/>
</dbReference>
<feature type="coiled-coil region" evidence="1">
    <location>
        <begin position="209"/>
        <end position="307"/>
    </location>
</feature>